<accession>B0WTB4</accession>
<dbReference type="Gene3D" id="1.20.1270.60">
    <property type="entry name" value="Arfaptin homology (AH) domain/BAR domain"/>
    <property type="match status" value="1"/>
</dbReference>
<evidence type="ECO:0000313" key="2">
    <source>
        <dbReference type="EnsemblMetazoa" id="CPIJ010253-PA"/>
    </source>
</evidence>
<proteinExistence type="predicted"/>
<dbReference type="InterPro" id="IPR027267">
    <property type="entry name" value="AH/BAR_dom_sf"/>
</dbReference>
<dbReference type="KEGG" id="cqu:CpipJ_CPIJ010253"/>
<dbReference type="InParanoid" id="B0WTB4"/>
<gene>
    <name evidence="2" type="primary">6042897</name>
    <name evidence="1" type="ORF">CpipJ_CPIJ010253</name>
</gene>
<dbReference type="AlphaFoldDB" id="B0WTB4"/>
<protein>
    <submittedName>
        <fullName evidence="1 2">Uncharacterized protein</fullName>
    </submittedName>
</protein>
<evidence type="ECO:0000313" key="3">
    <source>
        <dbReference type="Proteomes" id="UP000002320"/>
    </source>
</evidence>
<dbReference type="STRING" id="7176.B0WTB4"/>
<sequence length="142" mass="16161">MPKHYSYLSQITEKEMASCERKDRSTPVGTFFLPESTEQKDYKDAYIAHRQNPTQQTLTQYIDSHNAYVQQLHATNAMLNEYHCETLPQLMQELEEIYSDLCTIVSEAVLQTAESISAKDSSASLLKNELIVDSGASIQHQK</sequence>
<dbReference type="eggNOG" id="ENOG502QQ9Q">
    <property type="taxonomic scope" value="Eukaryota"/>
</dbReference>
<dbReference type="Proteomes" id="UP000002320">
    <property type="component" value="Unassembled WGS sequence"/>
</dbReference>
<organism>
    <name type="scientific">Culex quinquefasciatus</name>
    <name type="common">Southern house mosquito</name>
    <name type="synonym">Culex pungens</name>
    <dbReference type="NCBI Taxonomy" id="7176"/>
    <lineage>
        <taxon>Eukaryota</taxon>
        <taxon>Metazoa</taxon>
        <taxon>Ecdysozoa</taxon>
        <taxon>Arthropoda</taxon>
        <taxon>Hexapoda</taxon>
        <taxon>Insecta</taxon>
        <taxon>Pterygota</taxon>
        <taxon>Neoptera</taxon>
        <taxon>Endopterygota</taxon>
        <taxon>Diptera</taxon>
        <taxon>Nematocera</taxon>
        <taxon>Culicoidea</taxon>
        <taxon>Culicidae</taxon>
        <taxon>Culicinae</taxon>
        <taxon>Culicini</taxon>
        <taxon>Culex</taxon>
        <taxon>Culex</taxon>
    </lineage>
</organism>
<reference evidence="1" key="1">
    <citation type="submission" date="2007-03" db="EMBL/GenBank/DDBJ databases">
        <title>Annotation of Culex pipiens quinquefasciatus.</title>
        <authorList>
            <consortium name="The Broad Institute Genome Sequencing Platform"/>
            <person name="Atkinson P.W."/>
            <person name="Hemingway J."/>
            <person name="Christensen B.M."/>
            <person name="Higgs S."/>
            <person name="Kodira C."/>
            <person name="Hannick L."/>
            <person name="Megy K."/>
            <person name="O'Leary S."/>
            <person name="Pearson M."/>
            <person name="Haas B.J."/>
            <person name="Mauceli E."/>
            <person name="Wortman J.R."/>
            <person name="Lee N.H."/>
            <person name="Guigo R."/>
            <person name="Stanke M."/>
            <person name="Alvarado L."/>
            <person name="Amedeo P."/>
            <person name="Antoine C.H."/>
            <person name="Arensburger P."/>
            <person name="Bidwell S.L."/>
            <person name="Crawford M."/>
            <person name="Camaro F."/>
            <person name="Devon K."/>
            <person name="Engels R."/>
            <person name="Hammond M."/>
            <person name="Howarth C."/>
            <person name="Koehrsen M."/>
            <person name="Lawson D."/>
            <person name="Montgomery P."/>
            <person name="Nene V."/>
            <person name="Nusbaum C."/>
            <person name="Puiu D."/>
            <person name="Romero-Severson J."/>
            <person name="Severson D.W."/>
            <person name="Shumway M."/>
            <person name="Sisk P."/>
            <person name="Stolte C."/>
            <person name="Zeng Q."/>
            <person name="Eisenstadt E."/>
            <person name="Fraser-Liggett C."/>
            <person name="Strausberg R."/>
            <person name="Galagan J."/>
            <person name="Birren B."/>
            <person name="Collins F.H."/>
        </authorList>
    </citation>
    <scope>NUCLEOTIDE SEQUENCE [LARGE SCALE GENOMIC DNA]</scope>
    <source>
        <strain evidence="1">JHB</strain>
    </source>
</reference>
<dbReference type="VEuPathDB" id="VectorBase:CPIJ010253"/>
<name>B0WTB4_CULQU</name>
<dbReference type="VEuPathDB" id="VectorBase:CQUJHB005209"/>
<dbReference type="EMBL" id="DS232084">
    <property type="protein sequence ID" value="EDS34348.1"/>
    <property type="molecule type" value="Genomic_DNA"/>
</dbReference>
<dbReference type="EnsemblMetazoa" id="CPIJ010253-RA">
    <property type="protein sequence ID" value="CPIJ010253-PA"/>
    <property type="gene ID" value="CPIJ010253"/>
</dbReference>
<evidence type="ECO:0000313" key="1">
    <source>
        <dbReference type="EMBL" id="EDS34348.1"/>
    </source>
</evidence>
<dbReference type="OrthoDB" id="6250593at2759"/>
<dbReference type="HOGENOM" id="CLU_1817661_0_0_1"/>
<keyword evidence="3" id="KW-1185">Reference proteome</keyword>
<dbReference type="SUPFAM" id="SSF103657">
    <property type="entry name" value="BAR/IMD domain-like"/>
    <property type="match status" value="1"/>
</dbReference>
<reference evidence="2" key="2">
    <citation type="submission" date="2020-05" db="UniProtKB">
        <authorList>
            <consortium name="EnsemblMetazoa"/>
        </authorList>
    </citation>
    <scope>IDENTIFICATION</scope>
    <source>
        <strain evidence="2">JHB</strain>
    </source>
</reference>